<dbReference type="WBParaSite" id="Pan_g21991.t1">
    <property type="protein sequence ID" value="Pan_g21991.t1"/>
    <property type="gene ID" value="Pan_g21991"/>
</dbReference>
<keyword evidence="1" id="KW-0472">Membrane</keyword>
<organism evidence="2 3">
    <name type="scientific">Panagrellus redivivus</name>
    <name type="common">Microworm</name>
    <dbReference type="NCBI Taxonomy" id="6233"/>
    <lineage>
        <taxon>Eukaryota</taxon>
        <taxon>Metazoa</taxon>
        <taxon>Ecdysozoa</taxon>
        <taxon>Nematoda</taxon>
        <taxon>Chromadorea</taxon>
        <taxon>Rhabditida</taxon>
        <taxon>Tylenchina</taxon>
        <taxon>Panagrolaimomorpha</taxon>
        <taxon>Panagrolaimoidea</taxon>
        <taxon>Panagrolaimidae</taxon>
        <taxon>Panagrellus</taxon>
    </lineage>
</organism>
<feature type="transmembrane region" description="Helical" evidence="1">
    <location>
        <begin position="124"/>
        <end position="143"/>
    </location>
</feature>
<evidence type="ECO:0000256" key="1">
    <source>
        <dbReference type="SAM" id="Phobius"/>
    </source>
</evidence>
<feature type="transmembrane region" description="Helical" evidence="1">
    <location>
        <begin position="45"/>
        <end position="69"/>
    </location>
</feature>
<dbReference type="Pfam" id="PF10318">
    <property type="entry name" value="7TM_GPCR_Srh"/>
    <property type="match status" value="1"/>
</dbReference>
<keyword evidence="1" id="KW-0812">Transmembrane</keyword>
<evidence type="ECO:0000313" key="3">
    <source>
        <dbReference type="WBParaSite" id="Pan_g21991.t1"/>
    </source>
</evidence>
<dbReference type="InterPro" id="IPR019422">
    <property type="entry name" value="7TM_GPCR_serpentine_rcpt_Srh"/>
</dbReference>
<keyword evidence="1" id="KW-1133">Transmembrane helix</keyword>
<sequence>MQDEETLRVIITAETGDVLKPYFGERSLIYVGEINGLTRTFCLVYTIYLVILSLIVLGIVIWFSVNVFIRRNSSQILSKTAMSLIVSSLVQGFLCFALIFIPVISLCFVWAFEIENSANFINTLFLLVTFHGTVDLISILWFVKPYRRYCGYLIVNFFLKIYNIKKVLLYFKKA</sequence>
<protein>
    <submittedName>
        <fullName evidence="3">G_PROTEIN_RECEP_F1_2 domain-containing protein</fullName>
    </submittedName>
</protein>
<keyword evidence="2" id="KW-1185">Reference proteome</keyword>
<proteinExistence type="predicted"/>
<name>A0A7E4ZWS3_PANRE</name>
<reference evidence="3" key="2">
    <citation type="submission" date="2020-10" db="UniProtKB">
        <authorList>
            <consortium name="WormBaseParasite"/>
        </authorList>
    </citation>
    <scope>IDENTIFICATION</scope>
</reference>
<accession>A0A7E4ZWS3</accession>
<dbReference type="Proteomes" id="UP000492821">
    <property type="component" value="Unassembled WGS sequence"/>
</dbReference>
<dbReference type="AlphaFoldDB" id="A0A7E4ZWS3"/>
<feature type="transmembrane region" description="Helical" evidence="1">
    <location>
        <begin position="81"/>
        <end position="112"/>
    </location>
</feature>
<reference evidence="2" key="1">
    <citation type="journal article" date="2013" name="Genetics">
        <title>The draft genome and transcriptome of Panagrellus redivivus are shaped by the harsh demands of a free-living lifestyle.</title>
        <authorList>
            <person name="Srinivasan J."/>
            <person name="Dillman A.R."/>
            <person name="Macchietto M.G."/>
            <person name="Heikkinen L."/>
            <person name="Lakso M."/>
            <person name="Fracchia K.M."/>
            <person name="Antoshechkin I."/>
            <person name="Mortazavi A."/>
            <person name="Wong G."/>
            <person name="Sternberg P.W."/>
        </authorList>
    </citation>
    <scope>NUCLEOTIDE SEQUENCE [LARGE SCALE GENOMIC DNA]</scope>
    <source>
        <strain evidence="2">MT8872</strain>
    </source>
</reference>
<evidence type="ECO:0000313" key="2">
    <source>
        <dbReference type="Proteomes" id="UP000492821"/>
    </source>
</evidence>